<accession>A0A1M6SK02</accession>
<organism evidence="2 3">
    <name type="scientific">Xylanibacter ruminicola</name>
    <name type="common">Prevotella ruminicola</name>
    <dbReference type="NCBI Taxonomy" id="839"/>
    <lineage>
        <taxon>Bacteria</taxon>
        <taxon>Pseudomonadati</taxon>
        <taxon>Bacteroidota</taxon>
        <taxon>Bacteroidia</taxon>
        <taxon>Bacteroidales</taxon>
        <taxon>Prevotellaceae</taxon>
        <taxon>Xylanibacter</taxon>
    </lineage>
</organism>
<evidence type="ECO:0000313" key="3">
    <source>
        <dbReference type="Proteomes" id="UP000184130"/>
    </source>
</evidence>
<name>A0A1M6SK02_XYLRU</name>
<dbReference type="Proteomes" id="UP000184130">
    <property type="component" value="Unassembled WGS sequence"/>
</dbReference>
<evidence type="ECO:0000256" key="1">
    <source>
        <dbReference type="SAM" id="Phobius"/>
    </source>
</evidence>
<reference evidence="2 3" key="1">
    <citation type="submission" date="2016-11" db="EMBL/GenBank/DDBJ databases">
        <authorList>
            <person name="Jaros S."/>
            <person name="Januszkiewicz K."/>
            <person name="Wedrychowicz H."/>
        </authorList>
    </citation>
    <scope>NUCLEOTIDE SEQUENCE [LARGE SCALE GENOMIC DNA]</scope>
    <source>
        <strain evidence="2 3">KHT3</strain>
    </source>
</reference>
<keyword evidence="1" id="KW-1133">Transmembrane helix</keyword>
<protein>
    <submittedName>
        <fullName evidence="2">Uncharacterized protein</fullName>
    </submittedName>
</protein>
<feature type="transmembrane region" description="Helical" evidence="1">
    <location>
        <begin position="95"/>
        <end position="119"/>
    </location>
</feature>
<keyword evidence="1" id="KW-0472">Membrane</keyword>
<keyword evidence="1" id="KW-0812">Transmembrane</keyword>
<evidence type="ECO:0000313" key="2">
    <source>
        <dbReference type="EMBL" id="SHK44908.1"/>
    </source>
</evidence>
<sequence>MSVRMNSLFKSLWKWLFNLPKDYWRLNWEAKLGIIFLIPPVIGVFIFIFNLFGAEIGFESFPESWNCISGSDYGSDTDSGAWGGNCAYGYAYGWAYGYAATPAIPLYLGLMAIAGAYLLKGNLNRKKIDLEK</sequence>
<dbReference type="RefSeq" id="WP_073205283.1">
    <property type="nucleotide sequence ID" value="NZ_FRBD01000003.1"/>
</dbReference>
<feature type="transmembrane region" description="Helical" evidence="1">
    <location>
        <begin position="32"/>
        <end position="52"/>
    </location>
</feature>
<dbReference type="AlphaFoldDB" id="A0A1M6SK02"/>
<proteinExistence type="predicted"/>
<gene>
    <name evidence="2" type="ORF">SAMN05216463_103224</name>
</gene>
<dbReference type="EMBL" id="FRBD01000003">
    <property type="protein sequence ID" value="SHK44908.1"/>
    <property type="molecule type" value="Genomic_DNA"/>
</dbReference>